<sequence length="792" mass="89071">MTMDPQTAKKEFLDEIINRKKMGDKKFHSESSLQHFAEDDENNISDSTQDPGVLNVSLSNIPAADEQLERKRTMSQPGPVSGNISTASATRATRRRPPRSVMYAPELQRSESTGDKTSLKLSPTSKGEESGTATPVGERHSPLPYNNINGNFRNGDIKSLSNYRLYIPSNDMRGTATPRNRSVATMDAQSIRSVETQAPPPTSPEDNKKYTREYLSLVLSCIYATLLVTFGLVACLADSFIEHSVAVIYSLILCIMGFIYLTFLIFDITRYKSIALKNSKIRGLHEERLAEYFSKQDEVFGTPSIPGDRTPDVSRPPSVPPPMLIPLKHHYCFNQGRHSGSFYLKIGAAGFAVGHLVHSILLITVQVGYLFDDDVNNSECVDFAQVVLDIMFPCYCFLQLYFIFKYSNVIILRGQVLARFAFMHMIGSSLCFWILAIVRETILALTVYAHYLYGNNNYSSNDHRNATIQAYESQNRILDISGLYNENCITHPAIMSIAENLSPYLYPFSVEFNILIVAVYYIIWSNIGGCDNEDNNISEANSIDDNHTVCRIPTANEDNDFTSNIIIHADCHASNRGFFFGLLVTIIVLGVLILGFVFSGYGDNMLELGSLLNECTKLALHCLLLIAAIFAFNQTRKLDINEHPISLLDDVLLFICLPAFFLETILSTVATINILNVVRTIDFLIMMIQVLIQTPLIMDGLRRCSNAKKLRRQKPGRELLMLLLIANVAMWLFNTFSYKASDSLDERYAYYGKVLWTILGHISLPLIMFYRFHSSVCFADIWDSAYKPGSDH</sequence>
<protein>
    <submittedName>
        <fullName evidence="1">Uncharacterized protein</fullName>
    </submittedName>
</protein>
<dbReference type="EMBL" id="CM034394">
    <property type="protein sequence ID" value="KAJ0179283.1"/>
    <property type="molecule type" value="Genomic_DNA"/>
</dbReference>
<dbReference type="Proteomes" id="UP000824533">
    <property type="component" value="Linkage Group LG08"/>
</dbReference>
<reference evidence="1 2" key="1">
    <citation type="journal article" date="2021" name="Front. Genet.">
        <title>Chromosome-Level Genome Assembly Reveals Significant Gene Expansion in the Toll and IMD Signaling Pathways of Dendrolimus kikuchii.</title>
        <authorList>
            <person name="Zhou J."/>
            <person name="Wu P."/>
            <person name="Xiong Z."/>
            <person name="Liu N."/>
            <person name="Zhao N."/>
            <person name="Ji M."/>
            <person name="Qiu Y."/>
            <person name="Yang B."/>
        </authorList>
    </citation>
    <scope>NUCLEOTIDE SEQUENCE [LARGE SCALE GENOMIC DNA]</scope>
    <source>
        <strain evidence="1">Ann1</strain>
    </source>
</reference>
<comment type="caution">
    <text evidence="1">The sequence shown here is derived from an EMBL/GenBank/DDBJ whole genome shotgun (WGS) entry which is preliminary data.</text>
</comment>
<accession>A0ACC1D5W0</accession>
<name>A0ACC1D5W0_9NEOP</name>
<organism evidence="1 2">
    <name type="scientific">Dendrolimus kikuchii</name>
    <dbReference type="NCBI Taxonomy" id="765133"/>
    <lineage>
        <taxon>Eukaryota</taxon>
        <taxon>Metazoa</taxon>
        <taxon>Ecdysozoa</taxon>
        <taxon>Arthropoda</taxon>
        <taxon>Hexapoda</taxon>
        <taxon>Insecta</taxon>
        <taxon>Pterygota</taxon>
        <taxon>Neoptera</taxon>
        <taxon>Endopterygota</taxon>
        <taxon>Lepidoptera</taxon>
        <taxon>Glossata</taxon>
        <taxon>Ditrysia</taxon>
        <taxon>Bombycoidea</taxon>
        <taxon>Lasiocampidae</taxon>
        <taxon>Dendrolimus</taxon>
    </lineage>
</organism>
<gene>
    <name evidence="1" type="ORF">K1T71_004995</name>
</gene>
<keyword evidence="2" id="KW-1185">Reference proteome</keyword>
<proteinExistence type="predicted"/>
<evidence type="ECO:0000313" key="2">
    <source>
        <dbReference type="Proteomes" id="UP000824533"/>
    </source>
</evidence>
<evidence type="ECO:0000313" key="1">
    <source>
        <dbReference type="EMBL" id="KAJ0179283.1"/>
    </source>
</evidence>